<evidence type="ECO:0000256" key="9">
    <source>
        <dbReference type="ARBA" id="ARBA00049563"/>
    </source>
</evidence>
<comment type="subunit">
    <text evidence="10">Monomer.</text>
</comment>
<comment type="caution">
    <text evidence="10">Lacks conserved residue(s) required for the propagation of feature annotation.</text>
</comment>
<dbReference type="GO" id="GO:0005524">
    <property type="term" value="F:ATP binding"/>
    <property type="evidence" value="ECO:0007669"/>
    <property type="project" value="UniProtKB-UniRule"/>
</dbReference>
<dbReference type="GO" id="GO:0006400">
    <property type="term" value="P:tRNA modification"/>
    <property type="evidence" value="ECO:0007669"/>
    <property type="project" value="TreeGrafter"/>
</dbReference>
<dbReference type="PANTHER" id="PTHR11088">
    <property type="entry name" value="TRNA DIMETHYLALLYLTRANSFERASE"/>
    <property type="match status" value="1"/>
</dbReference>
<evidence type="ECO:0000256" key="7">
    <source>
        <dbReference type="ARBA" id="ARBA00022840"/>
    </source>
</evidence>
<dbReference type="InterPro" id="IPR018022">
    <property type="entry name" value="IPT"/>
</dbReference>
<organism evidence="14 15">
    <name type="scientific">Treponema parvum</name>
    <dbReference type="NCBI Taxonomy" id="138851"/>
    <lineage>
        <taxon>Bacteria</taxon>
        <taxon>Pseudomonadati</taxon>
        <taxon>Spirochaetota</taxon>
        <taxon>Spirochaetia</taxon>
        <taxon>Spirochaetales</taxon>
        <taxon>Treponemataceae</taxon>
        <taxon>Treponema</taxon>
    </lineage>
</organism>
<comment type="catalytic activity">
    <reaction evidence="9 10 11">
        <text>adenosine(37) in tRNA + dimethylallyl diphosphate = N(6)-dimethylallyladenosine(37) in tRNA + diphosphate</text>
        <dbReference type="Rhea" id="RHEA:26482"/>
        <dbReference type="Rhea" id="RHEA-COMP:10162"/>
        <dbReference type="Rhea" id="RHEA-COMP:10375"/>
        <dbReference type="ChEBI" id="CHEBI:33019"/>
        <dbReference type="ChEBI" id="CHEBI:57623"/>
        <dbReference type="ChEBI" id="CHEBI:74411"/>
        <dbReference type="ChEBI" id="CHEBI:74415"/>
        <dbReference type="EC" id="2.5.1.75"/>
    </reaction>
</comment>
<reference evidence="14" key="1">
    <citation type="submission" date="2020-05" db="EMBL/GenBank/DDBJ databases">
        <authorList>
            <person name="Zeng H."/>
            <person name="Chan Y.K."/>
            <person name="Watt R.M."/>
        </authorList>
    </citation>
    <scope>NUCLEOTIDE SEQUENCE</scope>
    <source>
        <strain evidence="14">ATCC 700773</strain>
    </source>
</reference>
<dbReference type="InterPro" id="IPR039657">
    <property type="entry name" value="Dimethylallyltransferase"/>
</dbReference>
<dbReference type="Pfam" id="PF01715">
    <property type="entry name" value="IPPT"/>
    <property type="match status" value="1"/>
</dbReference>
<evidence type="ECO:0000256" key="3">
    <source>
        <dbReference type="ARBA" id="ARBA00005842"/>
    </source>
</evidence>
<evidence type="ECO:0000256" key="4">
    <source>
        <dbReference type="ARBA" id="ARBA00022679"/>
    </source>
</evidence>
<dbReference type="NCBIfam" id="TIGR00174">
    <property type="entry name" value="miaA"/>
    <property type="match status" value="1"/>
</dbReference>
<reference evidence="14" key="2">
    <citation type="journal article" date="2021" name="Microbiol. Resour. Announc.">
        <title>Complete Genome Sequences of Three Human Oral Treponema parvum Isolates.</title>
        <authorList>
            <person name="Zeng H."/>
            <person name="Watt R.M."/>
        </authorList>
    </citation>
    <scope>NUCLEOTIDE SEQUENCE</scope>
    <source>
        <strain evidence="14">ATCC 700773</strain>
    </source>
</reference>
<evidence type="ECO:0000256" key="6">
    <source>
        <dbReference type="ARBA" id="ARBA00022741"/>
    </source>
</evidence>
<dbReference type="EC" id="2.5.1.75" evidence="10"/>
<evidence type="ECO:0000256" key="11">
    <source>
        <dbReference type="RuleBase" id="RU003783"/>
    </source>
</evidence>
<evidence type="ECO:0000256" key="2">
    <source>
        <dbReference type="ARBA" id="ARBA00003213"/>
    </source>
</evidence>
<comment type="function">
    <text evidence="2 10 12">Catalyzes the transfer of a dimethylallyl group onto the adenine at position 37 in tRNAs that read codons beginning with uridine, leading to the formation of N6-(dimethylallyl)adenosine (i(6)A).</text>
</comment>
<keyword evidence="4 10" id="KW-0808">Transferase</keyword>
<evidence type="ECO:0000256" key="13">
    <source>
        <dbReference type="RuleBase" id="RU003785"/>
    </source>
</evidence>
<evidence type="ECO:0000256" key="5">
    <source>
        <dbReference type="ARBA" id="ARBA00022694"/>
    </source>
</evidence>
<feature type="binding site" evidence="10">
    <location>
        <begin position="37"/>
        <end position="42"/>
    </location>
    <ligand>
        <name>substrate</name>
    </ligand>
</feature>
<feature type="site" description="Interaction with substrate tRNA" evidence="10">
    <location>
        <position position="130"/>
    </location>
</feature>
<dbReference type="Proteomes" id="UP000671995">
    <property type="component" value="Chromosome"/>
</dbReference>
<dbReference type="Gene3D" id="1.10.287.890">
    <property type="entry name" value="Crystal structure of tRNA isopentenylpyrophosphate transferase (bh2366) domain"/>
    <property type="match status" value="1"/>
</dbReference>
<keyword evidence="6 10" id="KW-0547">Nucleotide-binding</keyword>
<keyword evidence="8 10" id="KW-0460">Magnesium</keyword>
<dbReference type="HAMAP" id="MF_00185">
    <property type="entry name" value="IPP_trans"/>
    <property type="match status" value="1"/>
</dbReference>
<dbReference type="GO" id="GO:0052381">
    <property type="term" value="F:tRNA dimethylallyltransferase activity"/>
    <property type="evidence" value="ECO:0007669"/>
    <property type="project" value="UniProtKB-UniRule"/>
</dbReference>
<dbReference type="InterPro" id="IPR027417">
    <property type="entry name" value="P-loop_NTPase"/>
</dbReference>
<evidence type="ECO:0000313" key="15">
    <source>
        <dbReference type="Proteomes" id="UP000671995"/>
    </source>
</evidence>
<dbReference type="AlphaFoldDB" id="A0A975ICU5"/>
<dbReference type="EMBL" id="CP054257">
    <property type="protein sequence ID" value="QTQ12162.1"/>
    <property type="molecule type" value="Genomic_DNA"/>
</dbReference>
<evidence type="ECO:0000256" key="10">
    <source>
        <dbReference type="HAMAP-Rule" id="MF_00185"/>
    </source>
</evidence>
<proteinExistence type="inferred from homology"/>
<feature type="binding site" evidence="10">
    <location>
        <begin position="35"/>
        <end position="42"/>
    </location>
    <ligand>
        <name>ATP</name>
        <dbReference type="ChEBI" id="CHEBI:30616"/>
    </ligand>
</feature>
<dbReference type="SUPFAM" id="SSF52540">
    <property type="entry name" value="P-loop containing nucleoside triphosphate hydrolases"/>
    <property type="match status" value="2"/>
</dbReference>
<comment type="similarity">
    <text evidence="3 10 13">Belongs to the IPP transferase family.</text>
</comment>
<feature type="region of interest" description="Interaction with substrate tRNA" evidence="10">
    <location>
        <begin position="60"/>
        <end position="63"/>
    </location>
</feature>
<evidence type="ECO:0000256" key="12">
    <source>
        <dbReference type="RuleBase" id="RU003784"/>
    </source>
</evidence>
<name>A0A975ICU5_9SPIR</name>
<evidence type="ECO:0000313" key="14">
    <source>
        <dbReference type="EMBL" id="QTQ12162.1"/>
    </source>
</evidence>
<protein>
    <recommendedName>
        <fullName evidence="10">tRNA dimethylallyltransferase</fullName>
        <ecNumber evidence="10">2.5.1.75</ecNumber>
    </recommendedName>
    <alternativeName>
        <fullName evidence="10">Dimethylallyl diphosphate:tRNA dimethylallyltransferase</fullName>
        <shortName evidence="10">DMAPP:tRNA dimethylallyltransferase</shortName>
        <shortName evidence="10">DMATase</shortName>
    </alternativeName>
    <alternativeName>
        <fullName evidence="10">Isopentenyl-diphosphate:tRNA isopentenyltransferase</fullName>
        <shortName evidence="10">IPP transferase</shortName>
        <shortName evidence="10">IPPT</shortName>
        <shortName evidence="10">IPTase</shortName>
    </alternativeName>
</protein>
<evidence type="ECO:0000256" key="8">
    <source>
        <dbReference type="ARBA" id="ARBA00022842"/>
    </source>
</evidence>
<sequence length="340" mass="38942">MRNSEDHLAVSGVEKAADSFVKLPLEKYNLIVLLGPTAVGKTALGVRLADKFCGEIISADSRQVYKELNLGSGKDIDEYTLPDGKKIPYHLIDITDLSYEYNVFDYQCDFYKAFSQISERGKMSFLVGGTGMYIDSVVRNYDLVPVPENPSLRKDLEKKTLEELGAILLKMCPDFHTSSHLKDRERVIRHIEIKTFMSGNDLIEFRKTQPPKPEIRPFIIGTTLLRPVLRENIERRLRERFNAGMLDEVFDLHKNGVSWQRLESLGLEYKFISEFLEGKYAAKESMYEALNHAIAQFAKRQETWFRGMEKKGIRINWLPSVPDAKVKFTSAVDMILGAFL</sequence>
<gene>
    <name evidence="10 14" type="primary">miaA</name>
    <name evidence="14" type="ORF">HRI96_08115</name>
</gene>
<comment type="cofactor">
    <cofactor evidence="1 10">
        <name>Mg(2+)</name>
        <dbReference type="ChEBI" id="CHEBI:18420"/>
    </cofactor>
</comment>
<evidence type="ECO:0000256" key="1">
    <source>
        <dbReference type="ARBA" id="ARBA00001946"/>
    </source>
</evidence>
<accession>A0A975ICU5</accession>
<feature type="site" description="Interaction with substrate tRNA" evidence="10">
    <location>
        <position position="153"/>
    </location>
</feature>
<keyword evidence="5 10" id="KW-0819">tRNA processing</keyword>
<dbReference type="PANTHER" id="PTHR11088:SF60">
    <property type="entry name" value="TRNA DIMETHYLALLYLTRANSFERASE"/>
    <property type="match status" value="1"/>
</dbReference>
<keyword evidence="7 10" id="KW-0067">ATP-binding</keyword>
<dbReference type="Gene3D" id="3.40.50.300">
    <property type="entry name" value="P-loop containing nucleotide triphosphate hydrolases"/>
    <property type="match status" value="1"/>
</dbReference>